<dbReference type="OrthoDB" id="432528at2759"/>
<proteinExistence type="predicted"/>
<dbReference type="InParanoid" id="A0A369JQ12"/>
<comment type="caution">
    <text evidence="1">The sequence shown here is derived from an EMBL/GenBank/DDBJ whole genome shotgun (WGS) entry which is preliminary data.</text>
</comment>
<dbReference type="SUPFAM" id="SSF117281">
    <property type="entry name" value="Kelch motif"/>
    <property type="match status" value="1"/>
</dbReference>
<gene>
    <name evidence="1" type="ORF">Hypma_008407</name>
</gene>
<name>A0A369JQ12_HYPMA</name>
<dbReference type="Gene3D" id="2.120.10.80">
    <property type="entry name" value="Kelch-type beta propeller"/>
    <property type="match status" value="1"/>
</dbReference>
<reference evidence="1" key="1">
    <citation type="submission" date="2018-04" db="EMBL/GenBank/DDBJ databases">
        <title>Whole genome sequencing of Hypsizygus marmoreus.</title>
        <authorList>
            <person name="Choi I.-G."/>
            <person name="Min B."/>
            <person name="Kim J.-G."/>
            <person name="Kim S."/>
            <person name="Oh Y.-L."/>
            <person name="Kong W.-S."/>
            <person name="Park H."/>
            <person name="Jeong J."/>
            <person name="Song E.-S."/>
        </authorList>
    </citation>
    <scope>NUCLEOTIDE SEQUENCE [LARGE SCALE GENOMIC DNA]</scope>
    <source>
        <strain evidence="1">51987-8</strain>
    </source>
</reference>
<accession>A0A369JQ12</accession>
<organism evidence="1 2">
    <name type="scientific">Hypsizygus marmoreus</name>
    <name type="common">White beech mushroom</name>
    <name type="synonym">Agaricus marmoreus</name>
    <dbReference type="NCBI Taxonomy" id="39966"/>
    <lineage>
        <taxon>Eukaryota</taxon>
        <taxon>Fungi</taxon>
        <taxon>Dikarya</taxon>
        <taxon>Basidiomycota</taxon>
        <taxon>Agaricomycotina</taxon>
        <taxon>Agaricomycetes</taxon>
        <taxon>Agaricomycetidae</taxon>
        <taxon>Agaricales</taxon>
        <taxon>Tricholomatineae</taxon>
        <taxon>Lyophyllaceae</taxon>
        <taxon>Hypsizygus</taxon>
    </lineage>
</organism>
<dbReference type="EMBL" id="LUEZ02000044">
    <property type="protein sequence ID" value="RDB24341.1"/>
    <property type="molecule type" value="Genomic_DNA"/>
</dbReference>
<evidence type="ECO:0000313" key="1">
    <source>
        <dbReference type="EMBL" id="RDB24341.1"/>
    </source>
</evidence>
<dbReference type="AlphaFoldDB" id="A0A369JQ12"/>
<evidence type="ECO:0000313" key="2">
    <source>
        <dbReference type="Proteomes" id="UP000076154"/>
    </source>
</evidence>
<dbReference type="InterPro" id="IPR015915">
    <property type="entry name" value="Kelch-typ_b-propeller"/>
</dbReference>
<keyword evidence="2" id="KW-1185">Reference proteome</keyword>
<dbReference type="Proteomes" id="UP000076154">
    <property type="component" value="Unassembled WGS sequence"/>
</dbReference>
<sequence>MTCRTGDALFAAGKYEEAKKSYWECALKVVGPNYRIPGVAGSEGGVRTNLYTTMSPYDRANLMGCCNGIAKCLLKEGDLEGALAWLDEVAVLYYNTYFTSEPAPLYDWIDYSIDLPELTFRRTVGLSAASDIFFSIGNTGTATHRRWVANTSTINLPAPHKTPRCIAEVDMDKNSDLVQLRHPNPALTTELELTAPELQVRGSWAKLPIKNARIAARYGFASFIWKSRMYIAGGLKSGLGPFYRDFWNLDLEKLDARKPLPDYPVPARHTGQFVNWTARVYENKAYIFTGHPRIDYFDLMIQQWDSVETTYTPIPEDKKAGVINDWPYVSSSGTQSLDAANYSGQAFCVWRRTQED</sequence>
<protein>
    <submittedName>
        <fullName evidence="1">Uncharacterized protein</fullName>
    </submittedName>
</protein>